<keyword evidence="2" id="KW-1185">Reference proteome</keyword>
<evidence type="ECO:0000313" key="1">
    <source>
        <dbReference type="EMBL" id="PZF70922.1"/>
    </source>
</evidence>
<dbReference type="Proteomes" id="UP000248745">
    <property type="component" value="Unassembled WGS sequence"/>
</dbReference>
<name>A0A2W2ABD2_9BACT</name>
<gene>
    <name evidence="1" type="ORF">DN068_21075</name>
</gene>
<proteinExistence type="predicted"/>
<organism evidence="1 2">
    <name type="scientific">Taibaiella soli</name>
    <dbReference type="NCBI Taxonomy" id="1649169"/>
    <lineage>
        <taxon>Bacteria</taxon>
        <taxon>Pseudomonadati</taxon>
        <taxon>Bacteroidota</taxon>
        <taxon>Chitinophagia</taxon>
        <taxon>Chitinophagales</taxon>
        <taxon>Chitinophagaceae</taxon>
        <taxon>Taibaiella</taxon>
    </lineage>
</organism>
<dbReference type="EMBL" id="QKTW01000028">
    <property type="protein sequence ID" value="PZF70922.1"/>
    <property type="molecule type" value="Genomic_DNA"/>
</dbReference>
<sequence length="68" mass="7719">MLLQGTNYWSASVVAKSLKVSRQRLFRLGGFQFYCLKFKDLSKRNSNFSEVDTAQLALASPLISIFQV</sequence>
<dbReference type="AlphaFoldDB" id="A0A2W2ABD2"/>
<comment type="caution">
    <text evidence="1">The sequence shown here is derived from an EMBL/GenBank/DDBJ whole genome shotgun (WGS) entry which is preliminary data.</text>
</comment>
<reference evidence="1 2" key="1">
    <citation type="submission" date="2018-06" db="EMBL/GenBank/DDBJ databases">
        <title>Mucibacter soli gen. nov., sp. nov., a new member of the family Chitinophagaceae producing mucin.</title>
        <authorList>
            <person name="Kim M.-K."/>
            <person name="Park S."/>
            <person name="Kim T.-S."/>
            <person name="Joung Y."/>
            <person name="Han J.-H."/>
            <person name="Kim S.B."/>
        </authorList>
    </citation>
    <scope>NUCLEOTIDE SEQUENCE [LARGE SCALE GENOMIC DNA]</scope>
    <source>
        <strain evidence="1 2">R1-15</strain>
    </source>
</reference>
<evidence type="ECO:0000313" key="2">
    <source>
        <dbReference type="Proteomes" id="UP000248745"/>
    </source>
</evidence>
<accession>A0A2W2ABD2</accession>
<protein>
    <submittedName>
        <fullName evidence="1">Uncharacterized protein</fullName>
    </submittedName>
</protein>